<gene>
    <name evidence="2" type="ORF">GDO81_018420</name>
    <name evidence="1" type="ORF">GDO81_026656</name>
</gene>
<evidence type="ECO:0000313" key="1">
    <source>
        <dbReference type="EMBL" id="KAG8536311.1"/>
    </source>
</evidence>
<sequence length="71" mass="8385">MEQSTHSYGFQSFAYTDADGERILHGLTEYEPIPDVSSWKPPYTTPKIFFCHLVLQERKLMRRSCNCQVLW</sequence>
<accession>A0AAV7AF97</accession>
<evidence type="ECO:0000313" key="2">
    <source>
        <dbReference type="EMBL" id="KAG8557348.1"/>
    </source>
</evidence>
<comment type="caution">
    <text evidence="2">The sequence shown here is derived from an EMBL/GenBank/DDBJ whole genome shotgun (WGS) entry which is preliminary data.</text>
</comment>
<protein>
    <submittedName>
        <fullName evidence="2">Uncharacterized protein</fullName>
    </submittedName>
</protein>
<dbReference type="AlphaFoldDB" id="A0AAV7AF97"/>
<organism evidence="2 3">
    <name type="scientific">Engystomops pustulosus</name>
    <name type="common">Tungara frog</name>
    <name type="synonym">Physalaemus pustulosus</name>
    <dbReference type="NCBI Taxonomy" id="76066"/>
    <lineage>
        <taxon>Eukaryota</taxon>
        <taxon>Metazoa</taxon>
        <taxon>Chordata</taxon>
        <taxon>Craniata</taxon>
        <taxon>Vertebrata</taxon>
        <taxon>Euteleostomi</taxon>
        <taxon>Amphibia</taxon>
        <taxon>Batrachia</taxon>
        <taxon>Anura</taxon>
        <taxon>Neobatrachia</taxon>
        <taxon>Hyloidea</taxon>
        <taxon>Leptodactylidae</taxon>
        <taxon>Leiuperinae</taxon>
        <taxon>Engystomops</taxon>
    </lineage>
</organism>
<dbReference type="EMBL" id="WNYA01046102">
    <property type="protein sequence ID" value="KAG8536311.1"/>
    <property type="molecule type" value="Genomic_DNA"/>
</dbReference>
<evidence type="ECO:0000313" key="3">
    <source>
        <dbReference type="Proteomes" id="UP000824782"/>
    </source>
</evidence>
<keyword evidence="3" id="KW-1185">Reference proteome</keyword>
<dbReference type="Proteomes" id="UP000824782">
    <property type="component" value="Unassembled WGS sequence"/>
</dbReference>
<dbReference type="EMBL" id="WNYA01000009">
    <property type="protein sequence ID" value="KAG8557348.1"/>
    <property type="molecule type" value="Genomic_DNA"/>
</dbReference>
<proteinExistence type="predicted"/>
<name>A0AAV7AF97_ENGPU</name>
<reference evidence="2" key="1">
    <citation type="thesis" date="2020" institute="ProQuest LLC" country="789 East Eisenhower Parkway, Ann Arbor, MI, USA">
        <title>Comparative Genomics and Chromosome Evolution.</title>
        <authorList>
            <person name="Mudd A.B."/>
        </authorList>
    </citation>
    <scope>NUCLEOTIDE SEQUENCE</scope>
    <source>
        <strain evidence="2">237g6f4</strain>
        <tissue evidence="2">Blood</tissue>
    </source>
</reference>